<dbReference type="RefSeq" id="WP_167299927.1">
    <property type="nucleotide sequence ID" value="NZ_JAASQV010000002.1"/>
</dbReference>
<accession>A0A7X5V1N6</accession>
<keyword evidence="3" id="KW-1185">Reference proteome</keyword>
<keyword evidence="1" id="KW-1133">Transmembrane helix</keyword>
<sequence length="87" mass="9420">MHRAFLLLAGLFWTLLLAMAIFAWWRNGAFHPDLYYLLGIPVGMASITMLVGRFATRSHAGVGILLAATGLAAFATLLWGSVWGADV</sequence>
<reference evidence="2 3" key="1">
    <citation type="submission" date="2020-03" db="EMBL/GenBank/DDBJ databases">
        <title>Genomic Encyclopedia of Type Strains, Phase IV (KMG-IV): sequencing the most valuable type-strain genomes for metagenomic binning, comparative biology and taxonomic classification.</title>
        <authorList>
            <person name="Goeker M."/>
        </authorList>
    </citation>
    <scope>NUCLEOTIDE SEQUENCE [LARGE SCALE GENOMIC DNA]</scope>
    <source>
        <strain evidence="2 3">DSM 4733</strain>
    </source>
</reference>
<organism evidence="2 3">
    <name type="scientific">Sphingomonas leidyi</name>
    <dbReference type="NCBI Taxonomy" id="68569"/>
    <lineage>
        <taxon>Bacteria</taxon>
        <taxon>Pseudomonadati</taxon>
        <taxon>Pseudomonadota</taxon>
        <taxon>Alphaproteobacteria</taxon>
        <taxon>Sphingomonadales</taxon>
        <taxon>Sphingomonadaceae</taxon>
        <taxon>Sphingomonas</taxon>
    </lineage>
</organism>
<feature type="transmembrane region" description="Helical" evidence="1">
    <location>
        <begin position="62"/>
        <end position="82"/>
    </location>
</feature>
<comment type="caution">
    <text evidence="2">The sequence shown here is derived from an EMBL/GenBank/DDBJ whole genome shotgun (WGS) entry which is preliminary data.</text>
</comment>
<evidence type="ECO:0000313" key="3">
    <source>
        <dbReference type="Proteomes" id="UP000564677"/>
    </source>
</evidence>
<gene>
    <name evidence="2" type="ORF">FHR20_002514</name>
</gene>
<evidence type="ECO:0000256" key="1">
    <source>
        <dbReference type="SAM" id="Phobius"/>
    </source>
</evidence>
<name>A0A7X5V1N6_9SPHN</name>
<dbReference type="EMBL" id="JAASQV010000002">
    <property type="protein sequence ID" value="NIJ65552.1"/>
    <property type="molecule type" value="Genomic_DNA"/>
</dbReference>
<dbReference type="Proteomes" id="UP000564677">
    <property type="component" value="Unassembled WGS sequence"/>
</dbReference>
<feature type="transmembrane region" description="Helical" evidence="1">
    <location>
        <begin position="36"/>
        <end position="55"/>
    </location>
</feature>
<dbReference type="AlphaFoldDB" id="A0A7X5V1N6"/>
<keyword evidence="1" id="KW-0472">Membrane</keyword>
<keyword evidence="1" id="KW-0812">Transmembrane</keyword>
<proteinExistence type="predicted"/>
<protein>
    <submittedName>
        <fullName evidence="2">Uncharacterized protein</fullName>
    </submittedName>
</protein>
<evidence type="ECO:0000313" key="2">
    <source>
        <dbReference type="EMBL" id="NIJ65552.1"/>
    </source>
</evidence>